<feature type="region of interest" description="Disordered" evidence="1">
    <location>
        <begin position="41"/>
        <end position="66"/>
    </location>
</feature>
<evidence type="ECO:0000313" key="3">
    <source>
        <dbReference type="Proteomes" id="UP000298030"/>
    </source>
</evidence>
<feature type="region of interest" description="Disordered" evidence="1">
    <location>
        <begin position="83"/>
        <end position="134"/>
    </location>
</feature>
<dbReference type="AlphaFoldDB" id="A0A4Y7SJ46"/>
<organism evidence="2 3">
    <name type="scientific">Coprinellus micaceus</name>
    <name type="common">Glistening ink-cap mushroom</name>
    <name type="synonym">Coprinus micaceus</name>
    <dbReference type="NCBI Taxonomy" id="71717"/>
    <lineage>
        <taxon>Eukaryota</taxon>
        <taxon>Fungi</taxon>
        <taxon>Dikarya</taxon>
        <taxon>Basidiomycota</taxon>
        <taxon>Agaricomycotina</taxon>
        <taxon>Agaricomycetes</taxon>
        <taxon>Agaricomycetidae</taxon>
        <taxon>Agaricales</taxon>
        <taxon>Agaricineae</taxon>
        <taxon>Psathyrellaceae</taxon>
        <taxon>Coprinellus</taxon>
    </lineage>
</organism>
<evidence type="ECO:0000313" key="2">
    <source>
        <dbReference type="EMBL" id="TEB21782.1"/>
    </source>
</evidence>
<sequence>MSSAVHKSPLITVMGKANCLQGVPGSLTVLANSQDVPEHLRASQGIPGHPRASQSSTTDYMFPGNQPEHPRAALPIATFSGNLPAHHRDPQDSQRFPGFPGIKTFFPDETGSQSSSGSHSIPVLAPTKPPILNVDDESPDLSTVRRYGPALLDLIIDQRLISPAFEGRPNPQDPAWAVVDKDCIEQLQSPSSIVDIPEDMHINFATVAMSAPDLFVTFTQLKASVVKNFEQSAAELFGTSFASTSAELCSHLETTVMGKKLKSETVKKFTKAFFRQLIAYHVKQGNISSGVVPPQGTVCG</sequence>
<reference evidence="2 3" key="1">
    <citation type="journal article" date="2019" name="Nat. Ecol. Evol.">
        <title>Megaphylogeny resolves global patterns of mushroom evolution.</title>
        <authorList>
            <person name="Varga T."/>
            <person name="Krizsan K."/>
            <person name="Foldi C."/>
            <person name="Dima B."/>
            <person name="Sanchez-Garcia M."/>
            <person name="Sanchez-Ramirez S."/>
            <person name="Szollosi G.J."/>
            <person name="Szarkandi J.G."/>
            <person name="Papp V."/>
            <person name="Albert L."/>
            <person name="Andreopoulos W."/>
            <person name="Angelini C."/>
            <person name="Antonin V."/>
            <person name="Barry K.W."/>
            <person name="Bougher N.L."/>
            <person name="Buchanan P."/>
            <person name="Buyck B."/>
            <person name="Bense V."/>
            <person name="Catcheside P."/>
            <person name="Chovatia M."/>
            <person name="Cooper J."/>
            <person name="Damon W."/>
            <person name="Desjardin D."/>
            <person name="Finy P."/>
            <person name="Geml J."/>
            <person name="Haridas S."/>
            <person name="Hughes K."/>
            <person name="Justo A."/>
            <person name="Karasinski D."/>
            <person name="Kautmanova I."/>
            <person name="Kiss B."/>
            <person name="Kocsube S."/>
            <person name="Kotiranta H."/>
            <person name="LaButti K.M."/>
            <person name="Lechner B.E."/>
            <person name="Liimatainen K."/>
            <person name="Lipzen A."/>
            <person name="Lukacs Z."/>
            <person name="Mihaltcheva S."/>
            <person name="Morgado L.N."/>
            <person name="Niskanen T."/>
            <person name="Noordeloos M.E."/>
            <person name="Ohm R.A."/>
            <person name="Ortiz-Santana B."/>
            <person name="Ovrebo C."/>
            <person name="Racz N."/>
            <person name="Riley R."/>
            <person name="Savchenko A."/>
            <person name="Shiryaev A."/>
            <person name="Soop K."/>
            <person name="Spirin V."/>
            <person name="Szebenyi C."/>
            <person name="Tomsovsky M."/>
            <person name="Tulloss R.E."/>
            <person name="Uehling J."/>
            <person name="Grigoriev I.V."/>
            <person name="Vagvolgyi C."/>
            <person name="Papp T."/>
            <person name="Martin F.M."/>
            <person name="Miettinen O."/>
            <person name="Hibbett D.S."/>
            <person name="Nagy L.G."/>
        </authorList>
    </citation>
    <scope>NUCLEOTIDE SEQUENCE [LARGE SCALE GENOMIC DNA]</scope>
    <source>
        <strain evidence="2 3">FP101781</strain>
    </source>
</reference>
<evidence type="ECO:0000256" key="1">
    <source>
        <dbReference type="SAM" id="MobiDB-lite"/>
    </source>
</evidence>
<comment type="caution">
    <text evidence="2">The sequence shown here is derived from an EMBL/GenBank/DDBJ whole genome shotgun (WGS) entry which is preliminary data.</text>
</comment>
<dbReference type="Proteomes" id="UP000298030">
    <property type="component" value="Unassembled WGS sequence"/>
</dbReference>
<gene>
    <name evidence="2" type="ORF">FA13DRAFT_1716605</name>
</gene>
<keyword evidence="3" id="KW-1185">Reference proteome</keyword>
<accession>A0A4Y7SJ46</accession>
<name>A0A4Y7SJ46_COPMI</name>
<protein>
    <submittedName>
        <fullName evidence="2">Uncharacterized protein</fullName>
    </submittedName>
</protein>
<proteinExistence type="predicted"/>
<feature type="compositionally biased region" description="Low complexity" evidence="1">
    <location>
        <begin position="111"/>
        <end position="120"/>
    </location>
</feature>
<dbReference type="EMBL" id="QPFP01000103">
    <property type="protein sequence ID" value="TEB21782.1"/>
    <property type="molecule type" value="Genomic_DNA"/>
</dbReference>